<dbReference type="Proteomes" id="UP000015101">
    <property type="component" value="Unassembled WGS sequence"/>
</dbReference>
<dbReference type="EMBL" id="KB095905">
    <property type="protein sequence ID" value="ESO09905.1"/>
    <property type="molecule type" value="Genomic_DNA"/>
</dbReference>
<gene>
    <name evidence="3" type="primary">20202054</name>
    <name evidence="2" type="ORF">HELRODRAFT_167723</name>
</gene>
<dbReference type="GeneID" id="20202054"/>
<dbReference type="CTD" id="20202054"/>
<dbReference type="EMBL" id="AMQM01002834">
    <property type="status" value="NOT_ANNOTATED_CDS"/>
    <property type="molecule type" value="Genomic_DNA"/>
</dbReference>
<organism evidence="3 4">
    <name type="scientific">Helobdella robusta</name>
    <name type="common">Californian leech</name>
    <dbReference type="NCBI Taxonomy" id="6412"/>
    <lineage>
        <taxon>Eukaryota</taxon>
        <taxon>Metazoa</taxon>
        <taxon>Spiralia</taxon>
        <taxon>Lophotrochozoa</taxon>
        <taxon>Annelida</taxon>
        <taxon>Clitellata</taxon>
        <taxon>Hirudinea</taxon>
        <taxon>Rhynchobdellida</taxon>
        <taxon>Glossiphoniidae</taxon>
        <taxon>Helobdella</taxon>
    </lineage>
</organism>
<name>T1EZQ4_HELRO</name>
<evidence type="ECO:0000313" key="4">
    <source>
        <dbReference type="Proteomes" id="UP000015101"/>
    </source>
</evidence>
<protein>
    <submittedName>
        <fullName evidence="2 3">Uncharacterized protein</fullName>
    </submittedName>
</protein>
<feature type="region of interest" description="Disordered" evidence="1">
    <location>
        <begin position="625"/>
        <end position="677"/>
    </location>
</feature>
<keyword evidence="4" id="KW-1185">Reference proteome</keyword>
<reference evidence="4" key="1">
    <citation type="submission" date="2012-12" db="EMBL/GenBank/DDBJ databases">
        <authorList>
            <person name="Hellsten U."/>
            <person name="Grimwood J."/>
            <person name="Chapman J.A."/>
            <person name="Shapiro H."/>
            <person name="Aerts A."/>
            <person name="Otillar R.P."/>
            <person name="Terry A.Y."/>
            <person name="Boore J.L."/>
            <person name="Simakov O."/>
            <person name="Marletaz F."/>
            <person name="Cho S.-J."/>
            <person name="Edsinger-Gonzales E."/>
            <person name="Havlak P."/>
            <person name="Kuo D.-H."/>
            <person name="Larsson T."/>
            <person name="Lv J."/>
            <person name="Arendt D."/>
            <person name="Savage R."/>
            <person name="Osoegawa K."/>
            <person name="de Jong P."/>
            <person name="Lindberg D.R."/>
            <person name="Seaver E.C."/>
            <person name="Weisblat D.A."/>
            <person name="Putnam N.H."/>
            <person name="Grigoriev I.V."/>
            <person name="Rokhsar D.S."/>
        </authorList>
    </citation>
    <scope>NUCLEOTIDE SEQUENCE</scope>
</reference>
<feature type="compositionally biased region" description="Basic and acidic residues" evidence="1">
    <location>
        <begin position="661"/>
        <end position="671"/>
    </location>
</feature>
<evidence type="ECO:0000313" key="3">
    <source>
        <dbReference type="EnsemblMetazoa" id="HelroP167723"/>
    </source>
</evidence>
<proteinExistence type="predicted"/>
<feature type="compositionally biased region" description="Polar residues" evidence="1">
    <location>
        <begin position="625"/>
        <end position="645"/>
    </location>
</feature>
<evidence type="ECO:0000256" key="1">
    <source>
        <dbReference type="SAM" id="MobiDB-lite"/>
    </source>
</evidence>
<accession>T1EZQ4</accession>
<reference evidence="2 4" key="2">
    <citation type="journal article" date="2013" name="Nature">
        <title>Insights into bilaterian evolution from three spiralian genomes.</title>
        <authorList>
            <person name="Simakov O."/>
            <person name="Marletaz F."/>
            <person name="Cho S.J."/>
            <person name="Edsinger-Gonzales E."/>
            <person name="Havlak P."/>
            <person name="Hellsten U."/>
            <person name="Kuo D.H."/>
            <person name="Larsson T."/>
            <person name="Lv J."/>
            <person name="Arendt D."/>
            <person name="Savage R."/>
            <person name="Osoegawa K."/>
            <person name="de Jong P."/>
            <person name="Grimwood J."/>
            <person name="Chapman J.A."/>
            <person name="Shapiro H."/>
            <person name="Aerts A."/>
            <person name="Otillar R.P."/>
            <person name="Terry A.Y."/>
            <person name="Boore J.L."/>
            <person name="Grigoriev I.V."/>
            <person name="Lindberg D.R."/>
            <person name="Seaver E.C."/>
            <person name="Weisblat D.A."/>
            <person name="Putnam N.H."/>
            <person name="Rokhsar D.S."/>
        </authorList>
    </citation>
    <scope>NUCLEOTIDE SEQUENCE</scope>
</reference>
<dbReference type="InParanoid" id="T1EZQ4"/>
<dbReference type="HOGENOM" id="CLU_391954_0_0_1"/>
<dbReference type="RefSeq" id="XP_009011719.1">
    <property type="nucleotide sequence ID" value="XM_009013471.1"/>
</dbReference>
<evidence type="ECO:0000313" key="2">
    <source>
        <dbReference type="EMBL" id="ESO09905.1"/>
    </source>
</evidence>
<dbReference type="EnsemblMetazoa" id="HelroT167723">
    <property type="protein sequence ID" value="HelroP167723"/>
    <property type="gene ID" value="HelroG167723"/>
</dbReference>
<reference evidence="3" key="3">
    <citation type="submission" date="2015-06" db="UniProtKB">
        <authorList>
            <consortium name="EnsemblMetazoa"/>
        </authorList>
    </citation>
    <scope>IDENTIFICATION</scope>
</reference>
<dbReference type="AlphaFoldDB" id="T1EZQ4"/>
<sequence>MKIRKWLHSSNVDTQAACKKCRKEATIEYKLYKSLTNVNDLTSIESRTSPQTTGSNANIRVYRNTCPKAISSSGLKRNTITNNKDYIFSKNAPKKQSAEDLSSLLRCRNGNARGSSISLHRSSVKRIRSNISFSSIDYNDFPTVSKVKHKMIAFERVFTAKVIDLFNELKTEKQLELLSYGVQLSTNGMNFISIKKYLSSIIPSTENVKPIITETQFCSLKKCLHDKLEEKRAITNVATQILTSFLTQASKELSRIFEYQIGLISDGLSLDLLCLYAAECLINHITTHRNLSMNVNSIVQAVIWGLPKNQNKWQKCQMSILIGDKELKWRLNEIFSKSGLRVDSLLLCENLTECFDQNLWRFYSPPHCNNVLYGYRGLVLEKDFFKNTFHAYKNDLTFTNELYVPYKRLIRYHPEDPFNLHAQNHLEKIFSKFFSKNDYELINCELQRTNAKEQINIAGLETDVETNADDDCTSDINCGIFENSVLENKMIAPNKTDKTHFDIATTNKNKISNVPNNTKVTDTLSTLQTTLRQPQTTTFDSVLPNLSEPGYLKPNLTIPNITISSRRSSRVSIDNTEKPVLKFCFTPVKSSKLVEGQSYFSSHHLDSIELQDMYHATEESQHYTTTRSFSADLSSTTADNLNSDQNKYEESDTVSQGSMESYHDSLTESKISENFNRNTKNVLQESFSISQIQEEYEENDESKH</sequence>
<dbReference type="KEGG" id="hro:HELRODRAFT_167723"/>